<dbReference type="Proteomes" id="UP000327013">
    <property type="component" value="Chromosome 1"/>
</dbReference>
<dbReference type="GO" id="GO:0010090">
    <property type="term" value="P:trichome morphogenesis"/>
    <property type="evidence" value="ECO:0007669"/>
    <property type="project" value="InterPro"/>
</dbReference>
<reference evidence="3 4" key="1">
    <citation type="submission" date="2019-06" db="EMBL/GenBank/DDBJ databases">
        <title>A chromosomal-level reference genome of Carpinus fangiana (Coryloideae, Betulaceae).</title>
        <authorList>
            <person name="Yang X."/>
            <person name="Wang Z."/>
            <person name="Zhang L."/>
            <person name="Hao G."/>
            <person name="Liu J."/>
            <person name="Yang Y."/>
        </authorList>
    </citation>
    <scope>NUCLEOTIDE SEQUENCE [LARGE SCALE GENOMIC DNA]</scope>
    <source>
        <strain evidence="3">Cfa_2016G</strain>
        <tissue evidence="3">Leaf</tissue>
    </source>
</reference>
<dbReference type="InterPro" id="IPR044708">
    <property type="entry name" value="CPR5"/>
</dbReference>
<keyword evidence="4" id="KW-1185">Reference proteome</keyword>
<keyword evidence="2" id="KW-0812">Transmembrane</keyword>
<accession>A0A5N6QGB3</accession>
<dbReference type="GO" id="GO:0010150">
    <property type="term" value="P:leaf senescence"/>
    <property type="evidence" value="ECO:0007669"/>
    <property type="project" value="InterPro"/>
</dbReference>
<evidence type="ECO:0000256" key="1">
    <source>
        <dbReference type="SAM" id="MobiDB-lite"/>
    </source>
</evidence>
<dbReference type="AlphaFoldDB" id="A0A5N6QGB3"/>
<feature type="compositionally biased region" description="Low complexity" evidence="1">
    <location>
        <begin position="1"/>
        <end position="17"/>
    </location>
</feature>
<dbReference type="OrthoDB" id="2017423at2759"/>
<evidence type="ECO:0000313" key="3">
    <source>
        <dbReference type="EMBL" id="KAE7998175.1"/>
    </source>
</evidence>
<dbReference type="EMBL" id="CM017321">
    <property type="protein sequence ID" value="KAE7998175.1"/>
    <property type="molecule type" value="Genomic_DNA"/>
</dbReference>
<dbReference type="GO" id="GO:0006952">
    <property type="term" value="P:defense response"/>
    <property type="evidence" value="ECO:0007669"/>
    <property type="project" value="InterPro"/>
</dbReference>
<feature type="transmembrane region" description="Helical" evidence="2">
    <location>
        <begin position="498"/>
        <end position="523"/>
    </location>
</feature>
<sequence length="585" mass="64506">MEASSSSPPQQPLESSAVDSIPNSTAQDPSPPLSTGSNDDDDLKPINVDEMVNRKRTKMKKKRVFKDGSVLLPSSLSCGSSSSSSSSSLPAKRVVLRRRNPRALLVTARRTEGSVDAIGLPLGMSVAAVVALVLETKDTAGGRMSVDHISVICTSAIRESLVNQVFGDKFDCFMRNFEKSFGSTLRTLRLINESRVKKGGSHFSNLNVEGSTSDVTLNKGGCTSNSGIEDFQSETVSQTFVTQARLNTIEEMRENMLTDSSNHELVLHGQINQVACVSPSAYSPAIGQSMLSTIEKSIKEQTRSNDLKTLELSLTMERMKLKRTQLALNHDSNNLERSKLDMGVSKASFRAEKFKTQLEDTRHTELLRKCIDCLVAGLLIMSVSLLYGAYVFSYKRITEATESCTPSPMESKSWWIPKPMTSFNSGLHTLRCQVQVVSRMLFGVLMIVTIAFLLLQRSANSKQIMPVTFMLLLLGVACGLAGKLCVDTLGGSGYHWLLFWEALCLLHFISNAWTSALFLILHGPVNVSKGTKGNAIFPYWIRQFLFYGILLIFLPLFCGLMPFASLGEWKDHFSLLIRDSLFTSD</sequence>
<feature type="transmembrane region" description="Helical" evidence="2">
    <location>
        <begin position="544"/>
        <end position="564"/>
    </location>
</feature>
<gene>
    <name evidence="3" type="ORF">FH972_002745</name>
</gene>
<keyword evidence="2" id="KW-0472">Membrane</keyword>
<dbReference type="PANTHER" id="PTHR35322">
    <property type="entry name" value="PROTEIN CPR-5"/>
    <property type="match status" value="1"/>
</dbReference>
<dbReference type="PANTHER" id="PTHR35322:SF2">
    <property type="entry name" value="PROTEIN CPR-5"/>
    <property type="match status" value="1"/>
</dbReference>
<name>A0A5N6QGB3_9ROSI</name>
<keyword evidence="2" id="KW-1133">Transmembrane helix</keyword>
<evidence type="ECO:0000313" key="4">
    <source>
        <dbReference type="Proteomes" id="UP000327013"/>
    </source>
</evidence>
<feature type="compositionally biased region" description="Polar residues" evidence="1">
    <location>
        <begin position="21"/>
        <end position="37"/>
    </location>
</feature>
<organism evidence="3 4">
    <name type="scientific">Carpinus fangiana</name>
    <dbReference type="NCBI Taxonomy" id="176857"/>
    <lineage>
        <taxon>Eukaryota</taxon>
        <taxon>Viridiplantae</taxon>
        <taxon>Streptophyta</taxon>
        <taxon>Embryophyta</taxon>
        <taxon>Tracheophyta</taxon>
        <taxon>Spermatophyta</taxon>
        <taxon>Magnoliopsida</taxon>
        <taxon>eudicotyledons</taxon>
        <taxon>Gunneridae</taxon>
        <taxon>Pentapetalae</taxon>
        <taxon>rosids</taxon>
        <taxon>fabids</taxon>
        <taxon>Fagales</taxon>
        <taxon>Betulaceae</taxon>
        <taxon>Carpinus</taxon>
    </lineage>
</organism>
<feature type="transmembrane region" description="Helical" evidence="2">
    <location>
        <begin position="467"/>
        <end position="486"/>
    </location>
</feature>
<protein>
    <recommendedName>
        <fullName evidence="5">Protein CPR-5</fullName>
    </recommendedName>
</protein>
<feature type="region of interest" description="Disordered" evidence="1">
    <location>
        <begin position="1"/>
        <end position="60"/>
    </location>
</feature>
<evidence type="ECO:0000256" key="2">
    <source>
        <dbReference type="SAM" id="Phobius"/>
    </source>
</evidence>
<proteinExistence type="predicted"/>
<feature type="transmembrane region" description="Helical" evidence="2">
    <location>
        <begin position="436"/>
        <end position="455"/>
    </location>
</feature>
<evidence type="ECO:0008006" key="5">
    <source>
        <dbReference type="Google" id="ProtNLM"/>
    </source>
</evidence>